<evidence type="ECO:0000256" key="5">
    <source>
        <dbReference type="SAM" id="SignalP"/>
    </source>
</evidence>
<dbReference type="PANTHER" id="PTHR43774:SF1">
    <property type="entry name" value="PEPTIDE METHIONINE SULFOXIDE REDUCTASE MSRA 2"/>
    <property type="match status" value="1"/>
</dbReference>
<keyword evidence="5" id="KW-0732">Signal</keyword>
<dbReference type="AlphaFoldDB" id="A0A6B9ZCC1"/>
<dbReference type="Gene3D" id="3.30.1060.10">
    <property type="entry name" value="Peptide methionine sulphoxide reductase MsrA"/>
    <property type="match status" value="1"/>
</dbReference>
<keyword evidence="8" id="KW-1185">Reference proteome</keyword>
<evidence type="ECO:0000313" key="8">
    <source>
        <dbReference type="Proteomes" id="UP000476411"/>
    </source>
</evidence>
<comment type="function">
    <text evidence="4">Has an important function as a repair enzyme for proteins that have been inactivated by oxidation. Catalyzes the reversible oxidation-reduction of methionine sulfoxide in proteins to methionine.</text>
</comment>
<proteinExistence type="inferred from homology"/>
<dbReference type="Proteomes" id="UP000476411">
    <property type="component" value="Chromosome"/>
</dbReference>
<sequence length="233" mass="26409">MKTFIGRQMIKQAGSYLFLMLLAPFWACGQSHTDISKSNTFKEMEKAGAAKAATSKSDTATFAAGCFWCVEEQFKQLKGVTSVTSGYTGGTVPNPSYKQVCTGLTGHAEACNIIYDPSKISYDELLAAFFVSHNPTTLNRQGNDEGTQYRSAIFYHNAEQHKLADYYIKRLNEEKAYPDEIVTEVTPYTKFYNAEDYHQNYYESNASVPYCQFVVKPKRDKFREVFKGKLKQE</sequence>
<dbReference type="InterPro" id="IPR036509">
    <property type="entry name" value="Met_Sox_Rdtase_MsrA_sf"/>
</dbReference>
<protein>
    <recommendedName>
        <fullName evidence="4">Peptide methionine sulfoxide reductase MsrA</fullName>
        <shortName evidence="4">Protein-methionine-S-oxide reductase</shortName>
        <ecNumber evidence="4">1.8.4.11</ecNumber>
    </recommendedName>
    <alternativeName>
        <fullName evidence="4">Peptide-methionine (S)-S-oxide reductase</fullName>
        <shortName evidence="4">Peptide Met(O) reductase</shortName>
    </alternativeName>
</protein>
<comment type="catalytic activity">
    <reaction evidence="3 4">
        <text>[thioredoxin]-disulfide + L-methionine + H2O = L-methionine (S)-S-oxide + [thioredoxin]-dithiol</text>
        <dbReference type="Rhea" id="RHEA:19993"/>
        <dbReference type="Rhea" id="RHEA-COMP:10698"/>
        <dbReference type="Rhea" id="RHEA-COMP:10700"/>
        <dbReference type="ChEBI" id="CHEBI:15377"/>
        <dbReference type="ChEBI" id="CHEBI:29950"/>
        <dbReference type="ChEBI" id="CHEBI:50058"/>
        <dbReference type="ChEBI" id="CHEBI:57844"/>
        <dbReference type="ChEBI" id="CHEBI:58772"/>
        <dbReference type="EC" id="1.8.4.11"/>
    </reaction>
</comment>
<dbReference type="HAMAP" id="MF_01401">
    <property type="entry name" value="MsrA"/>
    <property type="match status" value="1"/>
</dbReference>
<dbReference type="EMBL" id="CP048113">
    <property type="protein sequence ID" value="QHS59968.1"/>
    <property type="molecule type" value="Genomic_DNA"/>
</dbReference>
<name>A0A6B9ZCC1_9BACT</name>
<evidence type="ECO:0000259" key="6">
    <source>
        <dbReference type="Pfam" id="PF01625"/>
    </source>
</evidence>
<feature type="signal peptide" evidence="5">
    <location>
        <begin position="1"/>
        <end position="29"/>
    </location>
</feature>
<dbReference type="GO" id="GO:0033744">
    <property type="term" value="F:L-methionine:thioredoxin-disulfide S-oxidoreductase activity"/>
    <property type="evidence" value="ECO:0007669"/>
    <property type="project" value="RHEA"/>
</dbReference>
<dbReference type="PANTHER" id="PTHR43774">
    <property type="entry name" value="PEPTIDE METHIONINE SULFOXIDE REDUCTASE"/>
    <property type="match status" value="1"/>
</dbReference>
<accession>A0A6B9ZCC1</accession>
<feature type="chain" id="PRO_5025594586" description="Peptide methionine sulfoxide reductase MsrA" evidence="5">
    <location>
        <begin position="30"/>
        <end position="233"/>
    </location>
</feature>
<comment type="catalytic activity">
    <reaction evidence="2 4">
        <text>L-methionyl-[protein] + [thioredoxin]-disulfide + H2O = L-methionyl-(S)-S-oxide-[protein] + [thioredoxin]-dithiol</text>
        <dbReference type="Rhea" id="RHEA:14217"/>
        <dbReference type="Rhea" id="RHEA-COMP:10698"/>
        <dbReference type="Rhea" id="RHEA-COMP:10700"/>
        <dbReference type="Rhea" id="RHEA-COMP:12313"/>
        <dbReference type="Rhea" id="RHEA-COMP:12315"/>
        <dbReference type="ChEBI" id="CHEBI:15377"/>
        <dbReference type="ChEBI" id="CHEBI:16044"/>
        <dbReference type="ChEBI" id="CHEBI:29950"/>
        <dbReference type="ChEBI" id="CHEBI:44120"/>
        <dbReference type="ChEBI" id="CHEBI:50058"/>
        <dbReference type="EC" id="1.8.4.11"/>
    </reaction>
</comment>
<reference evidence="7 8" key="1">
    <citation type="submission" date="2020-01" db="EMBL/GenBank/DDBJ databases">
        <title>Complete genome sequence of Chitinophaga sp. H33E-04 isolated from quinoa roots.</title>
        <authorList>
            <person name="Weon H.-Y."/>
            <person name="Lee S.A."/>
        </authorList>
    </citation>
    <scope>NUCLEOTIDE SEQUENCE [LARGE SCALE GENOMIC DNA]</scope>
    <source>
        <strain evidence="7 8">H33E-04</strain>
    </source>
</reference>
<evidence type="ECO:0000313" key="7">
    <source>
        <dbReference type="EMBL" id="QHS59968.1"/>
    </source>
</evidence>
<organism evidence="7 8">
    <name type="scientific">Chitinophaga agri</name>
    <dbReference type="NCBI Taxonomy" id="2703787"/>
    <lineage>
        <taxon>Bacteria</taxon>
        <taxon>Pseudomonadati</taxon>
        <taxon>Bacteroidota</taxon>
        <taxon>Chitinophagia</taxon>
        <taxon>Chitinophagales</taxon>
        <taxon>Chitinophagaceae</taxon>
        <taxon>Chitinophaga</taxon>
    </lineage>
</organism>
<dbReference type="NCBIfam" id="TIGR00401">
    <property type="entry name" value="msrA"/>
    <property type="match status" value="1"/>
</dbReference>
<feature type="active site" evidence="4">
    <location>
        <position position="66"/>
    </location>
</feature>
<dbReference type="GO" id="GO:0008113">
    <property type="term" value="F:peptide-methionine (S)-S-oxide reductase activity"/>
    <property type="evidence" value="ECO:0007669"/>
    <property type="project" value="UniProtKB-UniRule"/>
</dbReference>
<dbReference type="Pfam" id="PF01625">
    <property type="entry name" value="PMSR"/>
    <property type="match status" value="1"/>
</dbReference>
<dbReference type="RefSeq" id="WP_162331662.1">
    <property type="nucleotide sequence ID" value="NZ_CP048113.1"/>
</dbReference>
<gene>
    <name evidence="4 7" type="primary">msrA</name>
    <name evidence="7" type="ORF">GWR21_10295</name>
</gene>
<keyword evidence="1 4" id="KW-0560">Oxidoreductase</keyword>
<evidence type="ECO:0000256" key="1">
    <source>
        <dbReference type="ARBA" id="ARBA00023002"/>
    </source>
</evidence>
<dbReference type="KEGG" id="chih:GWR21_10295"/>
<comment type="similarity">
    <text evidence="4">Belongs to the MsrA Met sulfoxide reductase family.</text>
</comment>
<evidence type="ECO:0000256" key="2">
    <source>
        <dbReference type="ARBA" id="ARBA00047806"/>
    </source>
</evidence>
<dbReference type="SUPFAM" id="SSF55068">
    <property type="entry name" value="Peptide methionine sulfoxide reductase"/>
    <property type="match status" value="1"/>
</dbReference>
<dbReference type="InterPro" id="IPR002569">
    <property type="entry name" value="Met_Sox_Rdtase_MsrA_dom"/>
</dbReference>
<feature type="domain" description="Peptide methionine sulphoxide reductase MsrA" evidence="6">
    <location>
        <begin position="59"/>
        <end position="212"/>
    </location>
</feature>
<evidence type="ECO:0000256" key="3">
    <source>
        <dbReference type="ARBA" id="ARBA00048782"/>
    </source>
</evidence>
<evidence type="ECO:0000256" key="4">
    <source>
        <dbReference type="HAMAP-Rule" id="MF_01401"/>
    </source>
</evidence>
<dbReference type="EC" id="1.8.4.11" evidence="4"/>